<comment type="similarity">
    <text evidence="4">Belongs to the cyclic nucleotide phosphodiesterase class-III family.</text>
</comment>
<dbReference type="Proteomes" id="UP001560267">
    <property type="component" value="Unassembled WGS sequence"/>
</dbReference>
<evidence type="ECO:0000256" key="1">
    <source>
        <dbReference type="ARBA" id="ARBA00022723"/>
    </source>
</evidence>
<keyword evidence="3" id="KW-0408">Iron</keyword>
<keyword evidence="7" id="KW-1185">Reference proteome</keyword>
<evidence type="ECO:0000313" key="7">
    <source>
        <dbReference type="Proteomes" id="UP001560267"/>
    </source>
</evidence>
<dbReference type="InterPro" id="IPR050884">
    <property type="entry name" value="CNP_phosphodiesterase-III"/>
</dbReference>
<name>A0ABV3Y557_9ACTN</name>
<evidence type="ECO:0000256" key="4">
    <source>
        <dbReference type="ARBA" id="ARBA00025742"/>
    </source>
</evidence>
<dbReference type="Gene3D" id="3.60.21.10">
    <property type="match status" value="1"/>
</dbReference>
<proteinExistence type="inferred from homology"/>
<dbReference type="RefSeq" id="WP_298383835.1">
    <property type="nucleotide sequence ID" value="NZ_JBFSHR010000070.1"/>
</dbReference>
<evidence type="ECO:0000259" key="5">
    <source>
        <dbReference type="Pfam" id="PF00149"/>
    </source>
</evidence>
<dbReference type="InterPro" id="IPR029052">
    <property type="entry name" value="Metallo-depent_PP-like"/>
</dbReference>
<keyword evidence="1" id="KW-0479">Metal-binding</keyword>
<dbReference type="EMBL" id="JBFSHR010000070">
    <property type="protein sequence ID" value="MEX6430665.1"/>
    <property type="molecule type" value="Genomic_DNA"/>
</dbReference>
<dbReference type="SUPFAM" id="SSF56300">
    <property type="entry name" value="Metallo-dependent phosphatases"/>
    <property type="match status" value="1"/>
</dbReference>
<feature type="domain" description="Calcineurin-like phosphoesterase" evidence="5">
    <location>
        <begin position="3"/>
        <end position="208"/>
    </location>
</feature>
<keyword evidence="2 6" id="KW-0378">Hydrolase</keyword>
<dbReference type="PANTHER" id="PTHR42988">
    <property type="entry name" value="PHOSPHOHYDROLASE"/>
    <property type="match status" value="1"/>
</dbReference>
<comment type="caution">
    <text evidence="6">The sequence shown here is derived from an EMBL/GenBank/DDBJ whole genome shotgun (WGS) entry which is preliminary data.</text>
</comment>
<accession>A0ABV3Y557</accession>
<reference evidence="6 7" key="1">
    <citation type="submission" date="2024-07" db="EMBL/GenBank/DDBJ databases">
        <title>Draft Genome Sequence of Ferrimicrobium acidiphilum Strain YE2023, Isolated from a Pulp of Bioleach Reactor.</title>
        <authorList>
            <person name="Elkina Y.A."/>
            <person name="Bulaeva A.G."/>
            <person name="Beletsky A.V."/>
            <person name="Mardanov A.V."/>
        </authorList>
    </citation>
    <scope>NUCLEOTIDE SEQUENCE [LARGE SCALE GENOMIC DNA]</scope>
    <source>
        <strain evidence="6 7">YE2023</strain>
    </source>
</reference>
<evidence type="ECO:0000256" key="3">
    <source>
        <dbReference type="ARBA" id="ARBA00023004"/>
    </source>
</evidence>
<dbReference type="EC" id="3.1.-.-" evidence="6"/>
<dbReference type="PANTHER" id="PTHR42988:SF2">
    <property type="entry name" value="CYCLIC NUCLEOTIDE PHOSPHODIESTERASE CBUA0032-RELATED"/>
    <property type="match status" value="1"/>
</dbReference>
<sequence length="285" mass="31748">MTRIVHISDLHFELPPERLKPGVRQVLDQSAAILKALQPDFLAVTGDLTSYGCFDRNQLSGVRRWLDGLGLDYLVVPGNHDLSANEIRGAAYPIMETYEPVAWERTNFARSFDQGPLVERTLDQVTVLGVALREGDPDSTLVQLARRLDELSGPALVLGHYPLQVTKEQGVLGTFGYQGYIEGQRDRLLKMLRDQPLVRAYLCGHVHAQTVVPLDDHLRQFSAGSLGLGASAGWIIDITQERLEIRSIRGAGPERFWPDDLCGEQDPLDYHLWCGTEPIVLSLVT</sequence>
<protein>
    <submittedName>
        <fullName evidence="6">Metallophosphoesterase</fullName>
        <ecNumber evidence="6">3.1.-.-</ecNumber>
    </submittedName>
</protein>
<gene>
    <name evidence="6" type="ORF">AB6A68_12590</name>
</gene>
<dbReference type="InterPro" id="IPR004843">
    <property type="entry name" value="Calcineurin-like_PHP"/>
</dbReference>
<evidence type="ECO:0000313" key="6">
    <source>
        <dbReference type="EMBL" id="MEX6430665.1"/>
    </source>
</evidence>
<evidence type="ECO:0000256" key="2">
    <source>
        <dbReference type="ARBA" id="ARBA00022801"/>
    </source>
</evidence>
<organism evidence="6 7">
    <name type="scientific">Ferrimicrobium acidiphilum</name>
    <dbReference type="NCBI Taxonomy" id="121039"/>
    <lineage>
        <taxon>Bacteria</taxon>
        <taxon>Bacillati</taxon>
        <taxon>Actinomycetota</taxon>
        <taxon>Acidimicrobiia</taxon>
        <taxon>Acidimicrobiales</taxon>
        <taxon>Acidimicrobiaceae</taxon>
        <taxon>Ferrimicrobium</taxon>
    </lineage>
</organism>
<dbReference type="GO" id="GO:0016787">
    <property type="term" value="F:hydrolase activity"/>
    <property type="evidence" value="ECO:0007669"/>
    <property type="project" value="UniProtKB-KW"/>
</dbReference>
<dbReference type="Pfam" id="PF00149">
    <property type="entry name" value="Metallophos"/>
    <property type="match status" value="1"/>
</dbReference>